<sequence length="59" mass="6821">MRVIAENDYVVLHYRMSPAGDEPDIAIVDIWRLENGQIVEHWDVVQSVLQPDQIPNGMF</sequence>
<evidence type="ECO:0000313" key="2">
    <source>
        <dbReference type="EMBL" id="SUA43764.1"/>
    </source>
</evidence>
<feature type="domain" description="SnoaL-like" evidence="1">
    <location>
        <begin position="2"/>
        <end position="41"/>
    </location>
</feature>
<evidence type="ECO:0000259" key="1">
    <source>
        <dbReference type="Pfam" id="PF12680"/>
    </source>
</evidence>
<dbReference type="Pfam" id="PF12680">
    <property type="entry name" value="SnoaL_2"/>
    <property type="match status" value="1"/>
</dbReference>
<dbReference type="EMBL" id="UGRU01000001">
    <property type="protein sequence ID" value="SUA43764.1"/>
    <property type="molecule type" value="Genomic_DNA"/>
</dbReference>
<accession>A0A378WTJ3</accession>
<gene>
    <name evidence="2" type="ORF">NCTC13184_03134</name>
</gene>
<dbReference type="InterPro" id="IPR037401">
    <property type="entry name" value="SnoaL-like"/>
</dbReference>
<organism evidence="2 3">
    <name type="scientific">Nocardia africana</name>
    <dbReference type="NCBI Taxonomy" id="134964"/>
    <lineage>
        <taxon>Bacteria</taxon>
        <taxon>Bacillati</taxon>
        <taxon>Actinomycetota</taxon>
        <taxon>Actinomycetes</taxon>
        <taxon>Mycobacteriales</taxon>
        <taxon>Nocardiaceae</taxon>
        <taxon>Nocardia</taxon>
    </lineage>
</organism>
<dbReference type="AlphaFoldDB" id="A0A378WTJ3"/>
<dbReference type="Proteomes" id="UP000255082">
    <property type="component" value="Unassembled WGS sequence"/>
</dbReference>
<dbReference type="InterPro" id="IPR032710">
    <property type="entry name" value="NTF2-like_dom_sf"/>
</dbReference>
<reference evidence="2 3" key="1">
    <citation type="submission" date="2018-06" db="EMBL/GenBank/DDBJ databases">
        <authorList>
            <consortium name="Pathogen Informatics"/>
            <person name="Doyle S."/>
        </authorList>
    </citation>
    <scope>NUCLEOTIDE SEQUENCE [LARGE SCALE GENOMIC DNA]</scope>
    <source>
        <strain evidence="2 3">NCTC13184</strain>
    </source>
</reference>
<dbReference type="Gene3D" id="3.10.450.50">
    <property type="match status" value="1"/>
</dbReference>
<name>A0A378WTJ3_9NOCA</name>
<evidence type="ECO:0000313" key="3">
    <source>
        <dbReference type="Proteomes" id="UP000255082"/>
    </source>
</evidence>
<dbReference type="SUPFAM" id="SSF54427">
    <property type="entry name" value="NTF2-like"/>
    <property type="match status" value="1"/>
</dbReference>
<proteinExistence type="predicted"/>
<protein>
    <submittedName>
        <fullName evidence="2">SnoaL-like domain</fullName>
    </submittedName>
</protein>